<dbReference type="EMBL" id="BLXT01006199">
    <property type="protein sequence ID" value="GFO30034.1"/>
    <property type="molecule type" value="Genomic_DNA"/>
</dbReference>
<name>A0AAV4CBS5_9GAST</name>
<feature type="compositionally biased region" description="Low complexity" evidence="8">
    <location>
        <begin position="2481"/>
        <end position="2496"/>
    </location>
</feature>
<feature type="DNA-binding region" description="HMG box" evidence="7">
    <location>
        <begin position="1783"/>
        <end position="1851"/>
    </location>
</feature>
<evidence type="ECO:0000256" key="2">
    <source>
        <dbReference type="ARBA" id="ARBA00022553"/>
    </source>
</evidence>
<reference evidence="10 11" key="1">
    <citation type="journal article" date="2021" name="Elife">
        <title>Chloroplast acquisition without the gene transfer in kleptoplastic sea slugs, Plakobranchus ocellatus.</title>
        <authorList>
            <person name="Maeda T."/>
            <person name="Takahashi S."/>
            <person name="Yoshida T."/>
            <person name="Shimamura S."/>
            <person name="Takaki Y."/>
            <person name="Nagai Y."/>
            <person name="Toyoda A."/>
            <person name="Suzuki Y."/>
            <person name="Arimoto A."/>
            <person name="Ishii H."/>
            <person name="Satoh N."/>
            <person name="Nishiyama T."/>
            <person name="Hasebe M."/>
            <person name="Maruyama T."/>
            <person name="Minagawa J."/>
            <person name="Obokata J."/>
            <person name="Shigenobu S."/>
        </authorList>
    </citation>
    <scope>NUCLEOTIDE SEQUENCE [LARGE SCALE GENOMIC DNA]</scope>
</reference>
<feature type="compositionally biased region" description="Basic and acidic residues" evidence="8">
    <location>
        <begin position="240"/>
        <end position="251"/>
    </location>
</feature>
<dbReference type="CDD" id="cd21990">
    <property type="entry name" value="HMG-box_CIC-like"/>
    <property type="match status" value="1"/>
</dbReference>
<feature type="compositionally biased region" description="Basic and acidic residues" evidence="8">
    <location>
        <begin position="1393"/>
        <end position="1402"/>
    </location>
</feature>
<evidence type="ECO:0000313" key="10">
    <source>
        <dbReference type="EMBL" id="GFO30034.1"/>
    </source>
</evidence>
<dbReference type="InterPro" id="IPR009071">
    <property type="entry name" value="HMG_box_dom"/>
</dbReference>
<feature type="region of interest" description="Disordered" evidence="8">
    <location>
        <begin position="897"/>
        <end position="961"/>
    </location>
</feature>
<feature type="compositionally biased region" description="Polar residues" evidence="8">
    <location>
        <begin position="190"/>
        <end position="205"/>
    </location>
</feature>
<feature type="compositionally biased region" description="Acidic residues" evidence="8">
    <location>
        <begin position="2025"/>
        <end position="2034"/>
    </location>
</feature>
<feature type="compositionally biased region" description="Polar residues" evidence="8">
    <location>
        <begin position="1722"/>
        <end position="1733"/>
    </location>
</feature>
<feature type="region of interest" description="Disordered" evidence="8">
    <location>
        <begin position="2793"/>
        <end position="2832"/>
    </location>
</feature>
<feature type="region of interest" description="Disordered" evidence="8">
    <location>
        <begin position="1180"/>
        <end position="1276"/>
    </location>
</feature>
<dbReference type="Gene3D" id="1.10.30.10">
    <property type="entry name" value="High mobility group box domain"/>
    <property type="match status" value="1"/>
</dbReference>
<dbReference type="InterPro" id="IPR032147">
    <property type="entry name" value="Cic_dom"/>
</dbReference>
<dbReference type="InterPro" id="IPR052412">
    <property type="entry name" value="CC-Dev_Transcription_Reg"/>
</dbReference>
<feature type="compositionally biased region" description="Low complexity" evidence="8">
    <location>
        <begin position="2810"/>
        <end position="2832"/>
    </location>
</feature>
<feature type="compositionally biased region" description="Low complexity" evidence="8">
    <location>
        <begin position="221"/>
        <end position="236"/>
    </location>
</feature>
<feature type="compositionally biased region" description="Polar residues" evidence="8">
    <location>
        <begin position="675"/>
        <end position="688"/>
    </location>
</feature>
<dbReference type="InterPro" id="IPR058607">
    <property type="entry name" value="HMG-box_Cic-like"/>
</dbReference>
<evidence type="ECO:0000259" key="9">
    <source>
        <dbReference type="PROSITE" id="PS50118"/>
    </source>
</evidence>
<proteinExistence type="predicted"/>
<feature type="compositionally biased region" description="Polar residues" evidence="8">
    <location>
        <begin position="2323"/>
        <end position="2337"/>
    </location>
</feature>
<feature type="compositionally biased region" description="Acidic residues" evidence="8">
    <location>
        <begin position="2137"/>
        <end position="2146"/>
    </location>
</feature>
<feature type="compositionally biased region" description="Polar residues" evidence="8">
    <location>
        <begin position="1223"/>
        <end position="1239"/>
    </location>
</feature>
<feature type="domain" description="HMG box" evidence="9">
    <location>
        <begin position="1783"/>
        <end position="1851"/>
    </location>
</feature>
<dbReference type="SUPFAM" id="SSF47095">
    <property type="entry name" value="HMG-box"/>
    <property type="match status" value="1"/>
</dbReference>
<feature type="compositionally biased region" description="Low complexity" evidence="8">
    <location>
        <begin position="2288"/>
        <end position="2300"/>
    </location>
</feature>
<feature type="compositionally biased region" description="Polar residues" evidence="8">
    <location>
        <begin position="997"/>
        <end position="1016"/>
    </location>
</feature>
<feature type="compositionally biased region" description="Low complexity" evidence="8">
    <location>
        <begin position="93"/>
        <end position="124"/>
    </location>
</feature>
<dbReference type="SMART" id="SM00398">
    <property type="entry name" value="HMG"/>
    <property type="match status" value="1"/>
</dbReference>
<dbReference type="Pfam" id="PF00505">
    <property type="entry name" value="HMG_box"/>
    <property type="match status" value="1"/>
</dbReference>
<evidence type="ECO:0000256" key="3">
    <source>
        <dbReference type="ARBA" id="ARBA00023015"/>
    </source>
</evidence>
<feature type="compositionally biased region" description="Low complexity" evidence="8">
    <location>
        <begin position="1051"/>
        <end position="1066"/>
    </location>
</feature>
<feature type="region of interest" description="Disordered" evidence="8">
    <location>
        <begin position="488"/>
        <end position="688"/>
    </location>
</feature>
<feature type="compositionally biased region" description="Low complexity" evidence="8">
    <location>
        <begin position="2996"/>
        <end position="3006"/>
    </location>
</feature>
<keyword evidence="6 7" id="KW-0539">Nucleus</keyword>
<evidence type="ECO:0000256" key="8">
    <source>
        <dbReference type="SAM" id="MobiDB-lite"/>
    </source>
</evidence>
<feature type="compositionally biased region" description="Low complexity" evidence="8">
    <location>
        <begin position="1610"/>
        <end position="1642"/>
    </location>
</feature>
<keyword evidence="1" id="KW-0678">Repressor</keyword>
<feature type="compositionally biased region" description="Polar residues" evidence="8">
    <location>
        <begin position="2043"/>
        <end position="2061"/>
    </location>
</feature>
<feature type="compositionally biased region" description="Low complexity" evidence="8">
    <location>
        <begin position="2944"/>
        <end position="2955"/>
    </location>
</feature>
<feature type="compositionally biased region" description="Low complexity" evidence="8">
    <location>
        <begin position="2176"/>
        <end position="2200"/>
    </location>
</feature>
<keyword evidence="5" id="KW-0804">Transcription</keyword>
<feature type="region of interest" description="Disordered" evidence="8">
    <location>
        <begin position="1705"/>
        <end position="1782"/>
    </location>
</feature>
<feature type="region of interest" description="Disordered" evidence="8">
    <location>
        <begin position="80"/>
        <end position="295"/>
    </location>
</feature>
<feature type="compositionally biased region" description="Low complexity" evidence="8">
    <location>
        <begin position="2389"/>
        <end position="2422"/>
    </location>
</feature>
<feature type="compositionally biased region" description="Low complexity" evidence="8">
    <location>
        <begin position="1182"/>
        <end position="1193"/>
    </location>
</feature>
<dbReference type="GO" id="GO:0005634">
    <property type="term" value="C:nucleus"/>
    <property type="evidence" value="ECO:0007669"/>
    <property type="project" value="UniProtKB-UniRule"/>
</dbReference>
<dbReference type="PANTHER" id="PTHR13059:SF13">
    <property type="entry name" value="PROTEIN CAPICUA HOMOLOG"/>
    <property type="match status" value="1"/>
</dbReference>
<sequence length="3056" mass="320355">MRKKSYVNRLKLITNGVAKQVAARSGLYTDQPMRRARFFLPNAHSLFLDAPDSKEAVTCPQRTATSTVWKCDSHLDLTMKRRSEGRKKVTNGSTAATSTPSSTAAPTSVETSLSSSPATPPSRSAKLRRKGDNTSAQNSPSSQTSSASDSSQHEVVPGSKSGNAYRGRGNTSKIDSPSQNNSKSVEDQNVDLTTSQVSENSLTDSADSKRVGRGLGKPSLSAPGARSGSVRGSAGRQTKRLAEGAGGRKDSSSAQGASEASTGSTGFSSSSPLSQTIQPPKAATTEDSFPASVPSSTVLSSAATKITSESKLSTALLAGTPTSSFQSQPSPVQARALKTLSKPKASFPMGNKLTNSVSSTASFPTVTTSGTSLFTTSTGIQSRNSSSFVTATSGVGNTLGLTMKQQSSNAYFKPVPVSSTNPNASSSLKSESGADVIGVPASVVSHVIQPQSGYSQMGVVKLSGYQVGVVSSVGCPVTVSTALREIKREKVDNPPPPPSLLVRPPPSPTTSTSFNRPDRHPLLSSDHNMTANFLPPSAPGGVGGTSILSQQLHGGLRQKPPLSVSQMVSSAVASGSSMSSTSSTPSIPTSAYQGSKEGDNRGSGVGSRSFNFSPPHINQQSSHHSPMDICSPPSASSVSTPTGSYAELERKPISVPLKKRRATEVEDGGHDVHQGNHQQQHLPHSPSVGSTPVSMYARGIMLGGAPRATGTSSTSIGPPLAKRPLLDLSEWKNQRVLAKRKGVYEVAVVKGVHGPASSDVEVEFEADKFKTTFSNVFDPQASGLVGDNNPQVATLTPGRNVCVRVSQERNIFHEGEIVEVKRNPLAFQVALKPVSGVTQGEEIIAKRVHLRLLQPPWWEDMEEASLAGAGGGGGGEGGGLAGMGVVVGSTGESAETRGVASSTAVSSIVTGPPTGSSSSSDHCFSPLGQVPPRASPIGLGNVAGGIHTPTHHQSIGGMATQGFTGSMAGMYRLERPVSSSAGSLERGDTSDDDMLQDSMSFDSSGTCTPRSGSATPGSGSRSQAGGRRSKPPSRGGGGGSGGKRDPDRSRSAQSTESSRSSTPRSPLNGKFKKGDVVSATNGVRKKFNGKQWRRLCSKEGCTKESQRRGFCSRHLSLKGKVMRSAPTFPGCRQGALKEGHIEWAGADGGRLPSDYDRERMLASRFDMEEKEAANMLVSLGNSRSTSPSFSPSPAHAGLGGSTAAGRLAALQSPTGGGIGTPYHRSSTTSFTPISPHTNPQVPPGFVVRTSVTPSSINDKSWGSKSSGSSSSMEHVSPLTPRFPQAGGVLQPQALVPKPRSLALPLVKQEAVHCDDSGLDLLAAKSGAGAGSMLGPGQPLKGAGIVTGSQRLDQLQNLSDQDRRFIIGPKHMPGYTLVNARSGSDSAAIGAGIRPRDQERVYTGHDGSSSGGSGSNQFQQPKAISALILQNQTVVRREHVEGSIHHQPQSHLVRGQGSSGAVVVQGAEHSAPAARQVLLAAPSTLHLQGGSAIVHPLLSSTTAQILYHTDSKAARIPEGLPAPTSLLPKLPSSGHPGAGEASGRFSDEAPGRFTEESPFHGHHRLQQKTEDKSGEVFNGNDEEKTLKEDEDPRRVRVYPWQCLVPFLNISSTTNNNGGSSSTSNSNISSSSNNAGAANASITAQGSQISSTPHHQLQHHHHQPAQPQSAIAVAAVAAVTSPPSGLVPPQTDHAVIVAGVATPSSVVHQSQHQAASAHAVATPPDNQSDRLSPQEPNDDVDEDDDDVFLTESPKKTQQKVPTKRRSQSLSALKDEKQPRKVKDHIRRPMNAFMIFSKKHRALVHEQHPNQDNRTVSKILGEWWYALAPDQKQQYHDLAAKVKEAHFKAHPDWKWCSKDRKRSSTIAATLSTSSGTGKPGNKERLSSTDSTEQTGSTSEPLTPTDRSMSIADPTAPTPISNRLKATSGQFFPTTLGGDSASSSTFTPALLRRQRPHSLSAITRDDEANSAFVPFVPTMSDVRSTKILQHLSIKYFKLPTCIYCYVAPRENLEEEEEEEKREDGGWSMEEVEEGEEEGSTALKLPNKPQNPTPVATASPASSIQESSAPLPPSSQQPQQLLVKSGPTSPRVRRKTEDDDDSDDEDSKMVICEEGDAPPPLPSRETDGIDLNCQEQVSDSATESDVEEDGMIENKAFPQQRFSPVMNRITAAEPQYPKPISSGNHNNNNVTASSTANGNNNSSSSIYTFTGAEDEDDAVSETVLSRQILHHHDGTHGSLPSLQAAMKDALDQPRPSSVGDVTGPRQQRGEVYQPKPKVQRMMSVGSVEGAGGQRSSSSGKGQRSGLKTSRSEDKPDSSSSEIAPVGRHSSSSRFPTHQTTERLGSMKIHNITVAQNSRQEIVMSSNTQTTLGPAGSGDGPVMGKMSRTTKVRGQQNQPQQQQQQQQKAQQPQHQLQLQQPHPQQQIQASPGPYIQLASTTGAVQLLAAPQIVVNSAAAAGYDHCESVSLTFATTTKPISTPVPIASKPAPSSSLVSASTGSVLGAGGASQAQQQQQQLIQQQPAALAGNTLGTIVLQGSQYAGVTVVNPSRLTAPVTGITQQGFMTTLKNVGQPASPQAQIQLQQQPQQQQHQQQQQQHLTQVQPAVIANLVLAPGQSTQPTPVRYILPSLQVQGAGPGGPKVLQMSLPGAAVNTVQPAAQQLVAVASPGPPPGQAGSPIPPGKIQIHKVMASQPQSTQQVTVLVQSPAGPTPQQVQISTGPYVGHAGTLQPLVCQTVAPSAQAVGSKQGTAGPTQRFLLPTSQGRVNYVPQTVTLTSGHKGETIHAYVPAGQQLVLQQQASPQASPSPNPPAQSPSLGHQQASQLQHQAYQAQQQQHQVVTAQHMQLVEQPQPVAAATQLTLQHHAVLQPGQALSSTSASQFSTGGTAWAVITQAQQMAGQVLTAATGSLPSLAVGPQLAGGSTKFHPGGSVTKPAEQMLISNQIPPSSSSSTSEGKSSADIGYISSPNFHTRPHKIKATTAHVPVASECLKPGPGLTNSSAAQSSASRSVPVVTLTSPQDSPAQSYSPSPGPPGPHQSPGKFGECGLQNFWLLLIASCL</sequence>
<feature type="compositionally biased region" description="Low complexity" evidence="8">
    <location>
        <begin position="563"/>
        <end position="591"/>
    </location>
</feature>
<feature type="region of interest" description="Disordered" evidence="8">
    <location>
        <begin position="2007"/>
        <end position="2343"/>
    </location>
</feature>
<feature type="region of interest" description="Disordered" evidence="8">
    <location>
        <begin position="1515"/>
        <end position="1589"/>
    </location>
</feature>
<feature type="compositionally biased region" description="Polar residues" evidence="8">
    <location>
        <begin position="169"/>
        <end position="183"/>
    </location>
</feature>
<feature type="compositionally biased region" description="Low complexity" evidence="8">
    <location>
        <begin position="1017"/>
        <end position="1026"/>
    </location>
</feature>
<accession>A0AAV4CBS5</accession>
<feature type="region of interest" description="Disordered" evidence="8">
    <location>
        <begin position="977"/>
        <end position="1079"/>
    </location>
</feature>
<keyword evidence="4 7" id="KW-0238">DNA-binding</keyword>
<feature type="region of interest" description="Disordered" evidence="8">
    <location>
        <begin position="2361"/>
        <end position="2423"/>
    </location>
</feature>
<evidence type="ECO:0000256" key="7">
    <source>
        <dbReference type="PROSITE-ProRule" id="PRU00267"/>
    </source>
</evidence>
<feature type="region of interest" description="Disordered" evidence="8">
    <location>
        <begin position="1388"/>
        <end position="1417"/>
    </location>
</feature>
<feature type="compositionally biased region" description="Low complexity" evidence="8">
    <location>
        <begin position="1864"/>
        <end position="1873"/>
    </location>
</feature>
<feature type="region of interest" description="Disordered" evidence="8">
    <location>
        <begin position="2570"/>
        <end position="2593"/>
    </location>
</feature>
<feature type="region of interest" description="Disordered" evidence="8">
    <location>
        <begin position="2477"/>
        <end position="2496"/>
    </location>
</feature>
<evidence type="ECO:0000256" key="6">
    <source>
        <dbReference type="ARBA" id="ARBA00023242"/>
    </source>
</evidence>
<feature type="compositionally biased region" description="Acidic residues" evidence="8">
    <location>
        <begin position="1734"/>
        <end position="1746"/>
    </location>
</feature>
<comment type="caution">
    <text evidence="10">The sequence shown here is derived from an EMBL/GenBank/DDBJ whole genome shotgun (WGS) entry which is preliminary data.</text>
</comment>
<dbReference type="FunFam" id="1.10.30.10:FF:000010">
    <property type="entry name" value="Capicua transcriptional repressor b"/>
    <property type="match status" value="1"/>
</dbReference>
<feature type="compositionally biased region" description="Low complexity" evidence="8">
    <location>
        <begin position="1259"/>
        <end position="1271"/>
    </location>
</feature>
<evidence type="ECO:0000256" key="1">
    <source>
        <dbReference type="ARBA" id="ARBA00022491"/>
    </source>
</evidence>
<feature type="region of interest" description="Disordered" evidence="8">
    <location>
        <begin position="1864"/>
        <end position="1921"/>
    </location>
</feature>
<evidence type="ECO:0000313" key="11">
    <source>
        <dbReference type="Proteomes" id="UP000735302"/>
    </source>
</evidence>
<evidence type="ECO:0000256" key="4">
    <source>
        <dbReference type="ARBA" id="ARBA00023125"/>
    </source>
</evidence>
<feature type="region of interest" description="Disordered" evidence="8">
    <location>
        <begin position="2991"/>
        <end position="3038"/>
    </location>
</feature>
<feature type="compositionally biased region" description="Polar residues" evidence="8">
    <location>
        <begin position="1884"/>
        <end position="1904"/>
    </location>
</feature>
<feature type="compositionally biased region" description="Basic and acidic residues" evidence="8">
    <location>
        <begin position="662"/>
        <end position="674"/>
    </location>
</feature>
<feature type="compositionally biased region" description="Basic and acidic residues" evidence="8">
    <location>
        <begin position="1544"/>
        <end position="1558"/>
    </location>
</feature>
<protein>
    <submittedName>
        <fullName evidence="10">Protein capicua homolog</fullName>
    </submittedName>
</protein>
<dbReference type="PANTHER" id="PTHR13059">
    <property type="entry name" value="HMG-BOX TRANSCRIPTION FACTOR BBX"/>
    <property type="match status" value="1"/>
</dbReference>
<dbReference type="PROSITE" id="PS50118">
    <property type="entry name" value="HMG_BOX_2"/>
    <property type="match status" value="1"/>
</dbReference>
<organism evidence="10 11">
    <name type="scientific">Plakobranchus ocellatus</name>
    <dbReference type="NCBI Taxonomy" id="259542"/>
    <lineage>
        <taxon>Eukaryota</taxon>
        <taxon>Metazoa</taxon>
        <taxon>Spiralia</taxon>
        <taxon>Lophotrochozoa</taxon>
        <taxon>Mollusca</taxon>
        <taxon>Gastropoda</taxon>
        <taxon>Heterobranchia</taxon>
        <taxon>Euthyneura</taxon>
        <taxon>Panpulmonata</taxon>
        <taxon>Sacoglossa</taxon>
        <taxon>Placobranchoidea</taxon>
        <taxon>Plakobranchidae</taxon>
        <taxon>Plakobranchus</taxon>
    </lineage>
</organism>
<feature type="region of interest" description="Disordered" evidence="8">
    <location>
        <begin position="1610"/>
        <end position="1667"/>
    </location>
</feature>
<dbReference type="GO" id="GO:0000977">
    <property type="term" value="F:RNA polymerase II transcription regulatory region sequence-specific DNA binding"/>
    <property type="evidence" value="ECO:0007669"/>
    <property type="project" value="TreeGrafter"/>
</dbReference>
<feature type="compositionally biased region" description="Low complexity" evidence="8">
    <location>
        <begin position="899"/>
        <end position="920"/>
    </location>
</feature>
<keyword evidence="11" id="KW-1185">Reference proteome</keyword>
<feature type="compositionally biased region" description="Low complexity" evidence="8">
    <location>
        <begin position="631"/>
        <end position="644"/>
    </location>
</feature>
<gene>
    <name evidence="10" type="ORF">PoB_005653900</name>
</gene>
<feature type="compositionally biased region" description="Low complexity" evidence="8">
    <location>
        <begin position="252"/>
        <end position="276"/>
    </location>
</feature>
<feature type="compositionally biased region" description="Polar residues" evidence="8">
    <location>
        <begin position="1249"/>
        <end position="1258"/>
    </location>
</feature>
<feature type="region of interest" description="Disordered" evidence="8">
    <location>
        <begin position="2939"/>
        <end position="2963"/>
    </location>
</feature>
<dbReference type="InterPro" id="IPR036910">
    <property type="entry name" value="HMG_box_dom_sf"/>
</dbReference>
<dbReference type="Proteomes" id="UP000735302">
    <property type="component" value="Unassembled WGS sequence"/>
</dbReference>
<feature type="compositionally biased region" description="Polar residues" evidence="8">
    <location>
        <begin position="606"/>
        <end position="624"/>
    </location>
</feature>
<feature type="compositionally biased region" description="Low complexity" evidence="8">
    <location>
        <begin position="1705"/>
        <end position="1719"/>
    </location>
</feature>
<feature type="compositionally biased region" description="Low complexity" evidence="8">
    <location>
        <begin position="133"/>
        <end position="150"/>
    </location>
</feature>
<feature type="compositionally biased region" description="Pro residues" evidence="8">
    <location>
        <begin position="493"/>
        <end position="508"/>
    </location>
</feature>
<feature type="compositionally biased region" description="Basic and acidic residues" evidence="8">
    <location>
        <begin position="1580"/>
        <end position="1589"/>
    </location>
</feature>
<evidence type="ECO:0000256" key="5">
    <source>
        <dbReference type="ARBA" id="ARBA00023163"/>
    </source>
</evidence>
<dbReference type="Pfam" id="PF16090">
    <property type="entry name" value="DUF4819"/>
    <property type="match status" value="1"/>
</dbReference>
<keyword evidence="2" id="KW-0597">Phosphoprotein</keyword>
<dbReference type="GO" id="GO:0000981">
    <property type="term" value="F:DNA-binding transcription factor activity, RNA polymerase II-specific"/>
    <property type="evidence" value="ECO:0007669"/>
    <property type="project" value="TreeGrafter"/>
</dbReference>
<keyword evidence="3" id="KW-0805">Transcription regulation</keyword>